<evidence type="ECO:0000313" key="3">
    <source>
        <dbReference type="Proteomes" id="UP000177610"/>
    </source>
</evidence>
<comment type="caution">
    <text evidence="2">The sequence shown here is derived from an EMBL/GenBank/DDBJ whole genome shotgun (WGS) entry which is preliminary data.</text>
</comment>
<reference evidence="2 3" key="1">
    <citation type="journal article" date="2016" name="Nat. Commun.">
        <title>Thousands of microbial genomes shed light on interconnected biogeochemical processes in an aquifer system.</title>
        <authorList>
            <person name="Anantharaman K."/>
            <person name="Brown C.T."/>
            <person name="Hug L.A."/>
            <person name="Sharon I."/>
            <person name="Castelle C.J."/>
            <person name="Probst A.J."/>
            <person name="Thomas B.C."/>
            <person name="Singh A."/>
            <person name="Wilkins M.J."/>
            <person name="Karaoz U."/>
            <person name="Brodie E.L."/>
            <person name="Williams K.H."/>
            <person name="Hubbard S.S."/>
            <person name="Banfield J.F."/>
        </authorList>
    </citation>
    <scope>NUCLEOTIDE SEQUENCE [LARGE SCALE GENOMIC DNA]</scope>
</reference>
<accession>A0A1F5N9I3</accession>
<evidence type="ECO:0000256" key="1">
    <source>
        <dbReference type="SAM" id="MobiDB-lite"/>
    </source>
</evidence>
<protein>
    <submittedName>
        <fullName evidence="2">Uncharacterized protein</fullName>
    </submittedName>
</protein>
<feature type="region of interest" description="Disordered" evidence="1">
    <location>
        <begin position="1"/>
        <end position="35"/>
    </location>
</feature>
<proteinExistence type="predicted"/>
<dbReference type="AlphaFoldDB" id="A0A1F5N9I3"/>
<sequence>MRHTDAKRNLATLSLPFQDEPKTDGSTDDQAQSGGWRIEKICSGYPGRKTKNYKPRETLSLLKLSNFFQKL</sequence>
<name>A0A1F5N9I3_9BACT</name>
<organism evidence="2 3">
    <name type="scientific">Candidatus Doudnabacteria bacterium RIFCSPHIGHO2_01_FULL_41_86</name>
    <dbReference type="NCBI Taxonomy" id="1817821"/>
    <lineage>
        <taxon>Bacteria</taxon>
        <taxon>Candidatus Doudnaibacteriota</taxon>
    </lineage>
</organism>
<evidence type="ECO:0000313" key="2">
    <source>
        <dbReference type="EMBL" id="OGE74361.1"/>
    </source>
</evidence>
<dbReference type="EMBL" id="MFEH01000001">
    <property type="protein sequence ID" value="OGE74361.1"/>
    <property type="molecule type" value="Genomic_DNA"/>
</dbReference>
<gene>
    <name evidence="2" type="ORF">A2717_02365</name>
</gene>
<dbReference type="Proteomes" id="UP000177610">
    <property type="component" value="Unassembled WGS sequence"/>
</dbReference>